<dbReference type="SUPFAM" id="SSF52343">
    <property type="entry name" value="Ferredoxin reductase-like, C-terminal NADP-linked domain"/>
    <property type="match status" value="1"/>
</dbReference>
<dbReference type="Pfam" id="PF08030">
    <property type="entry name" value="NAD_binding_6"/>
    <property type="match status" value="1"/>
</dbReference>
<feature type="transmembrane region" description="Helical" evidence="9">
    <location>
        <begin position="199"/>
        <end position="217"/>
    </location>
</feature>
<dbReference type="GO" id="GO:0006879">
    <property type="term" value="P:intracellular iron ion homeostasis"/>
    <property type="evidence" value="ECO:0007669"/>
    <property type="project" value="TreeGrafter"/>
</dbReference>
<dbReference type="Proteomes" id="UP000027920">
    <property type="component" value="Unassembled WGS sequence"/>
</dbReference>
<evidence type="ECO:0000256" key="8">
    <source>
        <dbReference type="SAM" id="MobiDB-lite"/>
    </source>
</evidence>
<dbReference type="EMBL" id="AMGV01000002">
    <property type="protein sequence ID" value="KEF60567.1"/>
    <property type="molecule type" value="Genomic_DNA"/>
</dbReference>
<feature type="transmembrane region" description="Helical" evidence="9">
    <location>
        <begin position="164"/>
        <end position="187"/>
    </location>
</feature>
<keyword evidence="4 9" id="KW-1133">Transmembrane helix</keyword>
<dbReference type="SFLD" id="SFLDG01168">
    <property type="entry name" value="Ferric_reductase_subgroup_(FRE"/>
    <property type="match status" value="1"/>
</dbReference>
<evidence type="ECO:0000313" key="13">
    <source>
        <dbReference type="Proteomes" id="UP000027920"/>
    </source>
</evidence>
<feature type="region of interest" description="Disordered" evidence="8">
    <location>
        <begin position="482"/>
        <end position="545"/>
    </location>
</feature>
<dbReference type="STRING" id="1182545.A0A072PLC9"/>
<dbReference type="GO" id="GO:0000293">
    <property type="term" value="F:ferric-chelate reductase activity"/>
    <property type="evidence" value="ECO:0007669"/>
    <property type="project" value="TreeGrafter"/>
</dbReference>
<dbReference type="InterPro" id="IPR013121">
    <property type="entry name" value="Fe_red_NAD-bd_6"/>
</dbReference>
<reference evidence="12 13" key="1">
    <citation type="submission" date="2013-03" db="EMBL/GenBank/DDBJ databases">
        <title>The Genome Sequence of Exophiala aquamarina CBS 119918.</title>
        <authorList>
            <consortium name="The Broad Institute Genomics Platform"/>
            <person name="Cuomo C."/>
            <person name="de Hoog S."/>
            <person name="Gorbushina A."/>
            <person name="Walker B."/>
            <person name="Young S.K."/>
            <person name="Zeng Q."/>
            <person name="Gargeya S."/>
            <person name="Fitzgerald M."/>
            <person name="Haas B."/>
            <person name="Abouelleil A."/>
            <person name="Allen A.W."/>
            <person name="Alvarado L."/>
            <person name="Arachchi H.M."/>
            <person name="Berlin A.M."/>
            <person name="Chapman S.B."/>
            <person name="Gainer-Dewar J."/>
            <person name="Goldberg J."/>
            <person name="Griggs A."/>
            <person name="Gujja S."/>
            <person name="Hansen M."/>
            <person name="Howarth C."/>
            <person name="Imamovic A."/>
            <person name="Ireland A."/>
            <person name="Larimer J."/>
            <person name="McCowan C."/>
            <person name="Murphy C."/>
            <person name="Pearson M."/>
            <person name="Poon T.W."/>
            <person name="Priest M."/>
            <person name="Roberts A."/>
            <person name="Saif S."/>
            <person name="Shea T."/>
            <person name="Sisk P."/>
            <person name="Sykes S."/>
            <person name="Wortman J."/>
            <person name="Nusbaum C."/>
            <person name="Birren B."/>
        </authorList>
    </citation>
    <scope>NUCLEOTIDE SEQUENCE [LARGE SCALE GENOMIC DNA]</scope>
    <source>
        <strain evidence="12 13">CBS 119918</strain>
    </source>
</reference>
<feature type="compositionally biased region" description="Low complexity" evidence="8">
    <location>
        <begin position="521"/>
        <end position="538"/>
    </location>
</feature>
<keyword evidence="2" id="KW-0813">Transport</keyword>
<evidence type="ECO:0000256" key="3">
    <source>
        <dbReference type="ARBA" id="ARBA00022692"/>
    </source>
</evidence>
<evidence type="ECO:0000256" key="7">
    <source>
        <dbReference type="ARBA" id="ARBA00023136"/>
    </source>
</evidence>
<gene>
    <name evidence="12" type="ORF">A1O9_02128</name>
</gene>
<name>A0A072PLC9_9EURO</name>
<evidence type="ECO:0000256" key="6">
    <source>
        <dbReference type="ARBA" id="ARBA00023065"/>
    </source>
</evidence>
<dbReference type="GO" id="GO:0006826">
    <property type="term" value="P:iron ion transport"/>
    <property type="evidence" value="ECO:0007669"/>
    <property type="project" value="TreeGrafter"/>
</dbReference>
<dbReference type="OrthoDB" id="10006946at2759"/>
<evidence type="ECO:0008006" key="14">
    <source>
        <dbReference type="Google" id="ProtNLM"/>
    </source>
</evidence>
<keyword evidence="7 9" id="KW-0472">Membrane</keyword>
<dbReference type="AlphaFoldDB" id="A0A072PLC9"/>
<dbReference type="PANTHER" id="PTHR32361:SF9">
    <property type="entry name" value="FERRIC REDUCTASE TRANSMEMBRANE COMPONENT 3-RELATED"/>
    <property type="match status" value="1"/>
</dbReference>
<feature type="transmembrane region" description="Helical" evidence="9">
    <location>
        <begin position="92"/>
        <end position="110"/>
    </location>
</feature>
<protein>
    <recommendedName>
        <fullName evidence="14">FAD-binding FR-type domain-containing protein</fullName>
    </recommendedName>
</protein>
<dbReference type="Pfam" id="PF01794">
    <property type="entry name" value="Ferric_reduct"/>
    <property type="match status" value="1"/>
</dbReference>
<feature type="transmembrane region" description="Helical" evidence="9">
    <location>
        <begin position="24"/>
        <end position="42"/>
    </location>
</feature>
<evidence type="ECO:0000313" key="12">
    <source>
        <dbReference type="EMBL" id="KEF60567.1"/>
    </source>
</evidence>
<dbReference type="InterPro" id="IPR039261">
    <property type="entry name" value="FNR_nucleotide-bd"/>
</dbReference>
<feature type="compositionally biased region" description="Polar residues" evidence="8">
    <location>
        <begin position="501"/>
        <end position="512"/>
    </location>
</feature>
<feature type="domain" description="Ferric reductase NAD binding" evidence="11">
    <location>
        <begin position="411"/>
        <end position="572"/>
    </location>
</feature>
<evidence type="ECO:0000256" key="5">
    <source>
        <dbReference type="ARBA" id="ARBA00023002"/>
    </source>
</evidence>
<feature type="transmembrane region" description="Helical" evidence="9">
    <location>
        <begin position="229"/>
        <end position="248"/>
    </location>
</feature>
<evidence type="ECO:0000256" key="2">
    <source>
        <dbReference type="ARBA" id="ARBA00022448"/>
    </source>
</evidence>
<evidence type="ECO:0000256" key="4">
    <source>
        <dbReference type="ARBA" id="ARBA00022989"/>
    </source>
</evidence>
<evidence type="ECO:0000259" key="11">
    <source>
        <dbReference type="Pfam" id="PF08030"/>
    </source>
</evidence>
<dbReference type="VEuPathDB" id="FungiDB:A1O9_02128"/>
<accession>A0A072PLC9</accession>
<keyword evidence="6" id="KW-0406">Ion transport</keyword>
<dbReference type="InterPro" id="IPR051410">
    <property type="entry name" value="Ferric/Cupric_Reductase"/>
</dbReference>
<evidence type="ECO:0000256" key="9">
    <source>
        <dbReference type="SAM" id="Phobius"/>
    </source>
</evidence>
<dbReference type="SFLD" id="SFLDS00052">
    <property type="entry name" value="Ferric_Reductase_Domain"/>
    <property type="match status" value="1"/>
</dbReference>
<evidence type="ECO:0000256" key="1">
    <source>
        <dbReference type="ARBA" id="ARBA00004141"/>
    </source>
</evidence>
<comment type="subcellular location">
    <subcellularLocation>
        <location evidence="1">Membrane</location>
        <topology evidence="1">Multi-pass membrane protein</topology>
    </subcellularLocation>
</comment>
<proteinExistence type="predicted"/>
<evidence type="ECO:0000259" key="10">
    <source>
        <dbReference type="Pfam" id="PF01794"/>
    </source>
</evidence>
<dbReference type="InterPro" id="IPR013130">
    <property type="entry name" value="Fe3_Rdtase_TM_dom"/>
</dbReference>
<feature type="domain" description="Ferric oxidoreductase" evidence="10">
    <location>
        <begin position="124"/>
        <end position="241"/>
    </location>
</feature>
<dbReference type="Gene3D" id="3.40.50.80">
    <property type="entry name" value="Nucleotide-binding domain of ferredoxin-NADP reductase (FNR) module"/>
    <property type="match status" value="1"/>
</dbReference>
<dbReference type="GO" id="GO:0005886">
    <property type="term" value="C:plasma membrane"/>
    <property type="evidence" value="ECO:0007669"/>
    <property type="project" value="TreeGrafter"/>
</dbReference>
<keyword evidence="3 9" id="KW-0812">Transmembrane</keyword>
<dbReference type="HOGENOM" id="CLU_019268_1_0_1"/>
<comment type="caution">
    <text evidence="12">The sequence shown here is derived from an EMBL/GenBank/DDBJ whole genome shotgun (WGS) entry which is preliminary data.</text>
</comment>
<keyword evidence="13" id="KW-1185">Reference proteome</keyword>
<dbReference type="RefSeq" id="XP_013263157.1">
    <property type="nucleotide sequence ID" value="XM_013407703.1"/>
</dbReference>
<organism evidence="12 13">
    <name type="scientific">Exophiala aquamarina CBS 119918</name>
    <dbReference type="NCBI Taxonomy" id="1182545"/>
    <lineage>
        <taxon>Eukaryota</taxon>
        <taxon>Fungi</taxon>
        <taxon>Dikarya</taxon>
        <taxon>Ascomycota</taxon>
        <taxon>Pezizomycotina</taxon>
        <taxon>Eurotiomycetes</taxon>
        <taxon>Chaetothyriomycetidae</taxon>
        <taxon>Chaetothyriales</taxon>
        <taxon>Herpotrichiellaceae</taxon>
        <taxon>Exophiala</taxon>
    </lineage>
</organism>
<feature type="compositionally biased region" description="Low complexity" evidence="8">
    <location>
        <begin position="485"/>
        <end position="497"/>
    </location>
</feature>
<dbReference type="PANTHER" id="PTHR32361">
    <property type="entry name" value="FERRIC/CUPRIC REDUCTASE TRANSMEMBRANE COMPONENT"/>
    <property type="match status" value="1"/>
</dbReference>
<dbReference type="GeneID" id="25277073"/>
<keyword evidence="5" id="KW-0560">Oxidoreductase</keyword>
<dbReference type="CDD" id="cd06186">
    <property type="entry name" value="NOX_Duox_like_FAD_NADP"/>
    <property type="match status" value="1"/>
</dbReference>
<sequence>MAYAFILSLTPAQIQQRRKQLDQAGYYAWLTPIILVLAVYLYRKATSILTSLPASSSSNPAVARAAPSQVQIITRRISWILGTTYIPEFGPLHVQLTGLIYTVWLLYLVFHNTGEDYMHLTKAFGHVAVSQLPVHYLLSFKTPLSPITLATGLTHEKLNPYHRLLGRVIHFLLSAHAVMYIRFFIQLDALTKRIKDRDVRLGLAAFWAFNLLGLLAVPPVRRKVYHAAFYRSHVLLSALVLPALFFHVPYTRKYILQAGLFWVVGGMTRGKATAPARMRTRQVHGTNLVEVKLTMDKARSNRSSVHGAVPGSHVYIQSRAFGPKSPFTVLNVGIASSSSYEEPKEELTLIVRNLGGPQTRFLAQSSAEKRELEVFVEGCYGECNDYLPRILYHPSASSFPPGASVASTHPILLVAGGIGATFALPIYLELLDMRGGSTGVKFIWLVRTLDDARWGIALLEDPRRESEVAVDVDIYVTTISRKSSEGSSPSSYSSSRRGLTIHNSSSRPSLSTIIGPVLQASSTRSSSPIPPLISSSSRRSPDPRKRARYYDAKLTVLSCGPPSLVRDLRSEVGRHVAMYGREVEWHEEVFGFGGS</sequence>
<dbReference type="GO" id="GO:0015677">
    <property type="term" value="P:copper ion import"/>
    <property type="evidence" value="ECO:0007669"/>
    <property type="project" value="TreeGrafter"/>
</dbReference>